<gene>
    <name evidence="1" type="ORF">GCM10011385_23790</name>
</gene>
<accession>A0A916RVM6</accession>
<evidence type="ECO:0000313" key="2">
    <source>
        <dbReference type="Proteomes" id="UP000636264"/>
    </source>
</evidence>
<reference evidence="1" key="1">
    <citation type="journal article" date="2014" name="Int. J. Syst. Evol. Microbiol.">
        <title>Complete genome sequence of Corynebacterium casei LMG S-19264T (=DSM 44701T), isolated from a smear-ripened cheese.</title>
        <authorList>
            <consortium name="US DOE Joint Genome Institute (JGI-PGF)"/>
            <person name="Walter F."/>
            <person name="Albersmeier A."/>
            <person name="Kalinowski J."/>
            <person name="Ruckert C."/>
        </authorList>
    </citation>
    <scope>NUCLEOTIDE SEQUENCE</scope>
    <source>
        <strain evidence="1">CGMCC 1.15320</strain>
    </source>
</reference>
<sequence length="80" mass="9115">MATGKNIFPLLTASTTDAEILSLIKDPVAAIGFALEHLEDFEVHLFLRDWQNGEDLTSWIEAWREDQKAGIEYHASRDQQ</sequence>
<keyword evidence="2" id="KW-1185">Reference proteome</keyword>
<protein>
    <submittedName>
        <fullName evidence="1">Uncharacterized protein</fullName>
    </submittedName>
</protein>
<dbReference type="EMBL" id="BMIF01000007">
    <property type="protein sequence ID" value="GGA69257.1"/>
    <property type="molecule type" value="Genomic_DNA"/>
</dbReference>
<proteinExistence type="predicted"/>
<evidence type="ECO:0000313" key="1">
    <source>
        <dbReference type="EMBL" id="GGA69257.1"/>
    </source>
</evidence>
<dbReference type="AlphaFoldDB" id="A0A916RVM6"/>
<reference evidence="1" key="2">
    <citation type="submission" date="2020-09" db="EMBL/GenBank/DDBJ databases">
        <authorList>
            <person name="Sun Q."/>
            <person name="Zhou Y."/>
        </authorList>
    </citation>
    <scope>NUCLEOTIDE SEQUENCE</scope>
    <source>
        <strain evidence="1">CGMCC 1.15320</strain>
    </source>
</reference>
<comment type="caution">
    <text evidence="1">The sequence shown here is derived from an EMBL/GenBank/DDBJ whole genome shotgun (WGS) entry which is preliminary data.</text>
</comment>
<dbReference type="Proteomes" id="UP000636264">
    <property type="component" value="Unassembled WGS sequence"/>
</dbReference>
<dbReference type="RefSeq" id="WP_244630344.1">
    <property type="nucleotide sequence ID" value="NZ_BMIF01000007.1"/>
</dbReference>
<organism evidence="1 2">
    <name type="scientific">Nitratireductor aestuarii</name>
    <dbReference type="NCBI Taxonomy" id="1735103"/>
    <lineage>
        <taxon>Bacteria</taxon>
        <taxon>Pseudomonadati</taxon>
        <taxon>Pseudomonadota</taxon>
        <taxon>Alphaproteobacteria</taxon>
        <taxon>Hyphomicrobiales</taxon>
        <taxon>Phyllobacteriaceae</taxon>
        <taxon>Nitratireductor</taxon>
    </lineage>
</organism>
<name>A0A916RVM6_9HYPH</name>